<feature type="transmembrane region" description="Helical" evidence="10">
    <location>
        <begin position="33"/>
        <end position="50"/>
    </location>
</feature>
<comment type="similarity">
    <text evidence="7">Belongs to the drug/metabolite transporter (DMT) superfamily. Small multidrug resistance (SMR) (TC 2.A.7.1) family. Gdx/SugE subfamily.</text>
</comment>
<organism evidence="11 12">
    <name type="scientific">Rhizobium grahamii</name>
    <dbReference type="NCBI Taxonomy" id="1120045"/>
    <lineage>
        <taxon>Bacteria</taxon>
        <taxon>Pseudomonadati</taxon>
        <taxon>Pseudomonadota</taxon>
        <taxon>Alphaproteobacteria</taxon>
        <taxon>Hyphomicrobiales</taxon>
        <taxon>Rhizobiaceae</taxon>
        <taxon>Rhizobium/Agrobacterium group</taxon>
        <taxon>Rhizobium</taxon>
    </lineage>
</organism>
<dbReference type="OrthoDB" id="9808638at2"/>
<gene>
    <name evidence="11" type="ORF">B5K06_10015</name>
</gene>
<evidence type="ECO:0000256" key="4">
    <source>
        <dbReference type="ARBA" id="ARBA00022692"/>
    </source>
</evidence>
<dbReference type="PANTHER" id="PTHR30561:SF0">
    <property type="entry name" value="GUANIDINIUM EXPORTER"/>
    <property type="match status" value="1"/>
</dbReference>
<evidence type="ECO:0000256" key="8">
    <source>
        <dbReference type="ARBA" id="ARBA00039168"/>
    </source>
</evidence>
<evidence type="ECO:0000256" key="3">
    <source>
        <dbReference type="ARBA" id="ARBA00022475"/>
    </source>
</evidence>
<dbReference type="EMBL" id="NAAC01000011">
    <property type="protein sequence ID" value="RDJ12088.1"/>
    <property type="molecule type" value="Genomic_DNA"/>
</dbReference>
<evidence type="ECO:0000313" key="11">
    <source>
        <dbReference type="EMBL" id="RDJ12088.1"/>
    </source>
</evidence>
<dbReference type="RefSeq" id="WP_114712765.1">
    <property type="nucleotide sequence ID" value="NZ_KZ857259.1"/>
</dbReference>
<evidence type="ECO:0000256" key="9">
    <source>
        <dbReference type="RuleBase" id="RU003942"/>
    </source>
</evidence>
<dbReference type="InterPro" id="IPR045324">
    <property type="entry name" value="Small_multidrug_res"/>
</dbReference>
<evidence type="ECO:0000256" key="5">
    <source>
        <dbReference type="ARBA" id="ARBA00022989"/>
    </source>
</evidence>
<name>A0A370KQK1_9HYPH</name>
<keyword evidence="3" id="KW-1003">Cell membrane</keyword>
<protein>
    <recommendedName>
        <fullName evidence="8">Guanidinium exporter</fullName>
    </recommendedName>
</protein>
<evidence type="ECO:0000256" key="1">
    <source>
        <dbReference type="ARBA" id="ARBA00004651"/>
    </source>
</evidence>
<dbReference type="FunFam" id="1.10.3730.20:FF:000001">
    <property type="entry name" value="Quaternary ammonium compound resistance transporter SugE"/>
    <property type="match status" value="1"/>
</dbReference>
<keyword evidence="5 10" id="KW-1133">Transmembrane helix</keyword>
<evidence type="ECO:0000256" key="10">
    <source>
        <dbReference type="SAM" id="Phobius"/>
    </source>
</evidence>
<dbReference type="NCBIfam" id="NF008512">
    <property type="entry name" value="PRK11431.1"/>
    <property type="match status" value="1"/>
</dbReference>
<evidence type="ECO:0000256" key="6">
    <source>
        <dbReference type="ARBA" id="ARBA00023136"/>
    </source>
</evidence>
<feature type="transmembrane region" description="Helical" evidence="10">
    <location>
        <begin position="57"/>
        <end position="78"/>
    </location>
</feature>
<reference evidence="11 12" key="1">
    <citation type="submission" date="2017-03" db="EMBL/GenBank/DDBJ databases">
        <title>Genome analysis of Rhizobial strains effectives or ineffectives for nitrogen fixation isolated from bean seeds.</title>
        <authorList>
            <person name="Peralta H."/>
            <person name="Aguilar-Vera A."/>
            <person name="Mora Y."/>
            <person name="Vargas-Lagunas C."/>
            <person name="Girard L."/>
            <person name="Mora J."/>
        </authorList>
    </citation>
    <scope>NUCLEOTIDE SEQUENCE [LARGE SCALE GENOMIC DNA]</scope>
    <source>
        <strain evidence="11 12">CCGM3</strain>
    </source>
</reference>
<keyword evidence="4 9" id="KW-0812">Transmembrane</keyword>
<comment type="caution">
    <text evidence="11">The sequence shown here is derived from an EMBL/GenBank/DDBJ whole genome shotgun (WGS) entry which is preliminary data.</text>
</comment>
<evidence type="ECO:0000256" key="7">
    <source>
        <dbReference type="ARBA" id="ARBA00038151"/>
    </source>
</evidence>
<dbReference type="Pfam" id="PF00893">
    <property type="entry name" value="Multi_Drug_Res"/>
    <property type="match status" value="1"/>
</dbReference>
<accession>A0A370KQK1</accession>
<dbReference type="Gene3D" id="1.10.3730.20">
    <property type="match status" value="1"/>
</dbReference>
<keyword evidence="2" id="KW-0813">Transport</keyword>
<dbReference type="InterPro" id="IPR000390">
    <property type="entry name" value="Small_drug/metabolite_transptr"/>
</dbReference>
<proteinExistence type="inferred from homology"/>
<dbReference type="GO" id="GO:1990961">
    <property type="term" value="P:xenobiotic detoxification by transmembrane export across the plasma membrane"/>
    <property type="evidence" value="ECO:0007669"/>
    <property type="project" value="UniProtKB-ARBA"/>
</dbReference>
<dbReference type="GO" id="GO:0022857">
    <property type="term" value="F:transmembrane transporter activity"/>
    <property type="evidence" value="ECO:0007669"/>
    <property type="project" value="InterPro"/>
</dbReference>
<dbReference type="PANTHER" id="PTHR30561">
    <property type="entry name" value="SMR FAMILY PROTON-DEPENDENT DRUG EFFLUX TRANSPORTER SUGE"/>
    <property type="match status" value="1"/>
</dbReference>
<sequence>MAWLLLFLAGLFECGWAIGLKYTDGFTRFVPTTLTAICMVASVALLGLAVKTLPIGTAYAVWTGIGSVGTVLLGVWLLGDPASAPRLLCIALIVAGIGGLKLTA</sequence>
<evidence type="ECO:0000256" key="2">
    <source>
        <dbReference type="ARBA" id="ARBA00022448"/>
    </source>
</evidence>
<dbReference type="SUPFAM" id="SSF103481">
    <property type="entry name" value="Multidrug resistance efflux transporter EmrE"/>
    <property type="match status" value="1"/>
</dbReference>
<dbReference type="GO" id="GO:0005886">
    <property type="term" value="C:plasma membrane"/>
    <property type="evidence" value="ECO:0007669"/>
    <property type="project" value="UniProtKB-SubCell"/>
</dbReference>
<dbReference type="Proteomes" id="UP000254939">
    <property type="component" value="Unassembled WGS sequence"/>
</dbReference>
<comment type="subcellular location">
    <subcellularLocation>
        <location evidence="1 9">Cell membrane</location>
        <topology evidence="1 9">Multi-pass membrane protein</topology>
    </subcellularLocation>
</comment>
<dbReference type="InterPro" id="IPR037185">
    <property type="entry name" value="EmrE-like"/>
</dbReference>
<keyword evidence="6 10" id="KW-0472">Membrane</keyword>
<evidence type="ECO:0000313" key="12">
    <source>
        <dbReference type="Proteomes" id="UP000254939"/>
    </source>
</evidence>
<dbReference type="AlphaFoldDB" id="A0A370KQK1"/>
<feature type="transmembrane region" description="Helical" evidence="10">
    <location>
        <begin position="84"/>
        <end position="103"/>
    </location>
</feature>